<protein>
    <submittedName>
        <fullName evidence="5">DoxX family protein</fullName>
    </submittedName>
</protein>
<evidence type="ECO:0000313" key="5">
    <source>
        <dbReference type="EMBL" id="MCQ8277862.1"/>
    </source>
</evidence>
<dbReference type="RefSeq" id="WP_422863323.1">
    <property type="nucleotide sequence ID" value="NZ_JAMSKV010000003.1"/>
</dbReference>
<dbReference type="Pfam" id="PF13564">
    <property type="entry name" value="DoxX_2"/>
    <property type="match status" value="1"/>
</dbReference>
<keyword evidence="4" id="KW-0472">Membrane</keyword>
<comment type="subcellular location">
    <subcellularLocation>
        <location evidence="1">Membrane</location>
        <topology evidence="1">Multi-pass membrane protein</topology>
    </subcellularLocation>
</comment>
<proteinExistence type="predicted"/>
<name>A0ABT1W6G4_9PROT</name>
<gene>
    <name evidence="5" type="ORF">NFI95_05315</name>
</gene>
<keyword evidence="6" id="KW-1185">Reference proteome</keyword>
<reference evidence="5 6" key="1">
    <citation type="submission" date="2022-06" db="EMBL/GenBank/DDBJ databases">
        <title>Endosaccharibacter gen. nov., sp. nov., endophytic bacteria isolated from sugarcane.</title>
        <authorList>
            <person name="Pitiwittayakul N."/>
            <person name="Yukphan P."/>
            <person name="Charoenyingcharoen P."/>
            <person name="Tanasupawat S."/>
        </authorList>
    </citation>
    <scope>NUCLEOTIDE SEQUENCE [LARGE SCALE GENOMIC DNA]</scope>
    <source>
        <strain evidence="5 6">KSS8</strain>
    </source>
</reference>
<keyword evidence="2" id="KW-0812">Transmembrane</keyword>
<sequence length="113" mass="11894">MSASIRHARPSLWDIAVAVTFASAGIAKLVPAKSEEALFKSWGWTRRDMQTIGSAELLGAALLTTRATKKAGAALLSATSICILTTELRHKNDALVTPRAGLLAAAISGFFGR</sequence>
<evidence type="ECO:0000256" key="4">
    <source>
        <dbReference type="ARBA" id="ARBA00023136"/>
    </source>
</evidence>
<comment type="caution">
    <text evidence="5">The sequence shown here is derived from an EMBL/GenBank/DDBJ whole genome shotgun (WGS) entry which is preliminary data.</text>
</comment>
<evidence type="ECO:0000313" key="6">
    <source>
        <dbReference type="Proteomes" id="UP001524587"/>
    </source>
</evidence>
<dbReference type="InterPro" id="IPR032808">
    <property type="entry name" value="DoxX"/>
</dbReference>
<dbReference type="Proteomes" id="UP001524587">
    <property type="component" value="Unassembled WGS sequence"/>
</dbReference>
<organism evidence="5 6">
    <name type="scientific">Endosaccharibacter trunci</name>
    <dbReference type="NCBI Taxonomy" id="2812733"/>
    <lineage>
        <taxon>Bacteria</taxon>
        <taxon>Pseudomonadati</taxon>
        <taxon>Pseudomonadota</taxon>
        <taxon>Alphaproteobacteria</taxon>
        <taxon>Acetobacterales</taxon>
        <taxon>Acetobacteraceae</taxon>
        <taxon>Endosaccharibacter</taxon>
    </lineage>
</organism>
<dbReference type="EMBL" id="JAMSKV010000003">
    <property type="protein sequence ID" value="MCQ8277862.1"/>
    <property type="molecule type" value="Genomic_DNA"/>
</dbReference>
<evidence type="ECO:0000256" key="2">
    <source>
        <dbReference type="ARBA" id="ARBA00022692"/>
    </source>
</evidence>
<keyword evidence="3" id="KW-1133">Transmembrane helix</keyword>
<accession>A0ABT1W6G4</accession>
<evidence type="ECO:0000256" key="1">
    <source>
        <dbReference type="ARBA" id="ARBA00004141"/>
    </source>
</evidence>
<evidence type="ECO:0000256" key="3">
    <source>
        <dbReference type="ARBA" id="ARBA00022989"/>
    </source>
</evidence>